<dbReference type="PANTHER" id="PTHR35811:SF1">
    <property type="entry name" value="HTH OST-TYPE DOMAIN-CONTAINING PROTEIN"/>
    <property type="match status" value="1"/>
</dbReference>
<dbReference type="STRING" id="64969.SAMN02745127_01447"/>
<dbReference type="OrthoDB" id="9783963at2"/>
<sequence length="249" mass="28222">MKTSLQQLNERKTIALFVDGDNFSAELAQPMIEQLKTLGTVPIRRVFGDWAKPNNHLWVERQFEGNFQLVHQSRLTSQGKNSSDIALVVDACIEAFSGRYNAIAIAGQDTDYTPLLIRLGQLGFETILIGDQSNTPDVLIRSAKHYIPLEQPKTQFQPLVRVIDDIEKEQRKTLTSTYHEALSLQQKKKAGRSSTQCNFSIFCALIKRKGLFPQDFVANQSKWKPVLEQLFGNKVQFSENNQYFSLGGK</sequence>
<dbReference type="RefSeq" id="WP_078745057.1">
    <property type="nucleotide sequence ID" value="NZ_FUXG01000008.1"/>
</dbReference>
<reference evidence="2 3" key="1">
    <citation type="submission" date="2017-01" db="EMBL/GenBank/DDBJ databases">
        <title>Genome Sequencing of a Marine Spirillum, Oceanospirillum multiglobuliferum ATCC 33336, from Japan.</title>
        <authorList>
            <person name="Carney J.G."/>
            <person name="Trachtenberg A.M."/>
            <person name="Rheaume B.A."/>
            <person name="Linnane J.D."/>
            <person name="Pitts N.L."/>
            <person name="Mykles D.L."/>
            <person name="Maclea K.S."/>
        </authorList>
    </citation>
    <scope>NUCLEOTIDE SEQUENCE [LARGE SCALE GENOMIC DNA]</scope>
    <source>
        <strain evidence="2 3">ATCC 33336</strain>
    </source>
</reference>
<feature type="domain" description="NYN" evidence="1">
    <location>
        <begin position="14"/>
        <end position="150"/>
    </location>
</feature>
<organism evidence="2 3">
    <name type="scientific">Oceanospirillum multiglobuliferum</name>
    <dbReference type="NCBI Taxonomy" id="64969"/>
    <lineage>
        <taxon>Bacteria</taxon>
        <taxon>Pseudomonadati</taxon>
        <taxon>Pseudomonadota</taxon>
        <taxon>Gammaproteobacteria</taxon>
        <taxon>Oceanospirillales</taxon>
        <taxon>Oceanospirillaceae</taxon>
        <taxon>Oceanospirillum</taxon>
    </lineage>
</organism>
<evidence type="ECO:0000313" key="3">
    <source>
        <dbReference type="Proteomes" id="UP000191418"/>
    </source>
</evidence>
<dbReference type="InterPro" id="IPR021139">
    <property type="entry name" value="NYN"/>
</dbReference>
<dbReference type="GO" id="GO:0004540">
    <property type="term" value="F:RNA nuclease activity"/>
    <property type="evidence" value="ECO:0007669"/>
    <property type="project" value="InterPro"/>
</dbReference>
<evidence type="ECO:0000259" key="1">
    <source>
        <dbReference type="Pfam" id="PF01936"/>
    </source>
</evidence>
<comment type="caution">
    <text evidence="2">The sequence shown here is derived from an EMBL/GenBank/DDBJ whole genome shotgun (WGS) entry which is preliminary data.</text>
</comment>
<dbReference type="CDD" id="cd11297">
    <property type="entry name" value="PIN_LabA-like_N_1"/>
    <property type="match status" value="1"/>
</dbReference>
<gene>
    <name evidence="2" type="ORF">BTE48_08205</name>
</gene>
<protein>
    <recommendedName>
        <fullName evidence="1">NYN domain-containing protein</fullName>
    </recommendedName>
</protein>
<dbReference type="AlphaFoldDB" id="A0A1T4PE14"/>
<dbReference type="Gene3D" id="3.40.50.1010">
    <property type="entry name" value="5'-nuclease"/>
    <property type="match status" value="1"/>
</dbReference>
<dbReference type="Pfam" id="PF01936">
    <property type="entry name" value="NYN"/>
    <property type="match status" value="1"/>
</dbReference>
<dbReference type="PANTHER" id="PTHR35811">
    <property type="entry name" value="SLR1870 PROTEIN"/>
    <property type="match status" value="1"/>
</dbReference>
<proteinExistence type="predicted"/>
<keyword evidence="3" id="KW-1185">Reference proteome</keyword>
<evidence type="ECO:0000313" key="2">
    <source>
        <dbReference type="EMBL" id="OPX55588.1"/>
    </source>
</evidence>
<name>A0A1T4PE14_9GAMM</name>
<dbReference type="EMBL" id="MTSM01000008">
    <property type="protein sequence ID" value="OPX55588.1"/>
    <property type="molecule type" value="Genomic_DNA"/>
</dbReference>
<dbReference type="Proteomes" id="UP000191418">
    <property type="component" value="Unassembled WGS sequence"/>
</dbReference>
<accession>A0A1T4PE14</accession>